<evidence type="ECO:0000313" key="3">
    <source>
        <dbReference type="Proteomes" id="UP000625682"/>
    </source>
</evidence>
<reference evidence="2" key="2">
    <citation type="submission" date="2020-09" db="EMBL/GenBank/DDBJ databases">
        <authorList>
            <person name="Sun Q."/>
            <person name="Zhou Y."/>
        </authorList>
    </citation>
    <scope>NUCLEOTIDE SEQUENCE</scope>
    <source>
        <strain evidence="2">CGMCC 4.7272</strain>
    </source>
</reference>
<evidence type="ECO:0000256" key="1">
    <source>
        <dbReference type="SAM" id="SignalP"/>
    </source>
</evidence>
<evidence type="ECO:0008006" key="4">
    <source>
        <dbReference type="Google" id="ProtNLM"/>
    </source>
</evidence>
<accession>A0A917KYE6</accession>
<sequence length="142" mass="14819">MNLSVRRPRRLKPLVAVLAVSAAAVTALAVPTSASAAQAAPTAVDCASGHICFWTGANFTGQKCAWDVADPDWQGGAVRCSWAATTNVKSVWNAGTGSSTGVAYYRGADYSDRIGCTRQQHGGNLAGTYRVRSHKWISGSCG</sequence>
<dbReference type="RefSeq" id="WP_189148344.1">
    <property type="nucleotide sequence ID" value="NZ_BAABER010000005.1"/>
</dbReference>
<reference evidence="2" key="1">
    <citation type="journal article" date="2014" name="Int. J. Syst. Evol. Microbiol.">
        <title>Complete genome sequence of Corynebacterium casei LMG S-19264T (=DSM 44701T), isolated from a smear-ripened cheese.</title>
        <authorList>
            <consortium name="US DOE Joint Genome Institute (JGI-PGF)"/>
            <person name="Walter F."/>
            <person name="Albersmeier A."/>
            <person name="Kalinowski J."/>
            <person name="Ruckert C."/>
        </authorList>
    </citation>
    <scope>NUCLEOTIDE SEQUENCE</scope>
    <source>
        <strain evidence="2">CGMCC 4.7272</strain>
    </source>
</reference>
<comment type="caution">
    <text evidence="2">The sequence shown here is derived from an EMBL/GenBank/DDBJ whole genome shotgun (WGS) entry which is preliminary data.</text>
</comment>
<keyword evidence="1" id="KW-0732">Signal</keyword>
<dbReference type="EMBL" id="BMMU01000010">
    <property type="protein sequence ID" value="GGJ35838.1"/>
    <property type="molecule type" value="Genomic_DNA"/>
</dbReference>
<dbReference type="AlphaFoldDB" id="A0A917KYE6"/>
<name>A0A917KYE6_9ACTN</name>
<gene>
    <name evidence="2" type="ORF">GCM10012282_35770</name>
</gene>
<proteinExistence type="predicted"/>
<dbReference type="Proteomes" id="UP000625682">
    <property type="component" value="Unassembled WGS sequence"/>
</dbReference>
<feature type="signal peptide" evidence="1">
    <location>
        <begin position="1"/>
        <end position="36"/>
    </location>
</feature>
<dbReference type="Pfam" id="PF03995">
    <property type="entry name" value="Inhibitor_I36"/>
    <property type="match status" value="1"/>
</dbReference>
<protein>
    <recommendedName>
        <fullName evidence="4">Peptidase inhibitor</fullName>
    </recommendedName>
</protein>
<evidence type="ECO:0000313" key="2">
    <source>
        <dbReference type="EMBL" id="GGJ35838.1"/>
    </source>
</evidence>
<keyword evidence="3" id="KW-1185">Reference proteome</keyword>
<organism evidence="2 3">
    <name type="scientific">Streptomyces lacrimifluminis</name>
    <dbReference type="NCBI Taxonomy" id="1500077"/>
    <lineage>
        <taxon>Bacteria</taxon>
        <taxon>Bacillati</taxon>
        <taxon>Actinomycetota</taxon>
        <taxon>Actinomycetes</taxon>
        <taxon>Kitasatosporales</taxon>
        <taxon>Streptomycetaceae</taxon>
        <taxon>Streptomyces</taxon>
    </lineage>
</organism>
<feature type="chain" id="PRO_5037893999" description="Peptidase inhibitor" evidence="1">
    <location>
        <begin position="37"/>
        <end position="142"/>
    </location>
</feature>